<evidence type="ECO:0000256" key="14">
    <source>
        <dbReference type="ARBA" id="ARBA00048766"/>
    </source>
</evidence>
<dbReference type="GO" id="GO:0005576">
    <property type="term" value="C:extracellular region"/>
    <property type="evidence" value="ECO:0007669"/>
    <property type="project" value="UniProtKB-SubCell"/>
</dbReference>
<dbReference type="InterPro" id="IPR000743">
    <property type="entry name" value="Glyco_hydro_28"/>
</dbReference>
<organism evidence="17 18">
    <name type="scientific">Podospora didyma</name>
    <dbReference type="NCBI Taxonomy" id="330526"/>
    <lineage>
        <taxon>Eukaryota</taxon>
        <taxon>Fungi</taxon>
        <taxon>Dikarya</taxon>
        <taxon>Ascomycota</taxon>
        <taxon>Pezizomycotina</taxon>
        <taxon>Sordariomycetes</taxon>
        <taxon>Sordariomycetidae</taxon>
        <taxon>Sordariales</taxon>
        <taxon>Podosporaceae</taxon>
        <taxon>Podospora</taxon>
    </lineage>
</organism>
<reference evidence="17" key="2">
    <citation type="submission" date="2023-06" db="EMBL/GenBank/DDBJ databases">
        <authorList>
            <consortium name="Lawrence Berkeley National Laboratory"/>
            <person name="Haridas S."/>
            <person name="Hensen N."/>
            <person name="Bonometti L."/>
            <person name="Westerberg I."/>
            <person name="Brannstrom I.O."/>
            <person name="Guillou S."/>
            <person name="Cros-Aarteil S."/>
            <person name="Calhoun S."/>
            <person name="Kuo A."/>
            <person name="Mondo S."/>
            <person name="Pangilinan J."/>
            <person name="Riley R."/>
            <person name="LaButti K."/>
            <person name="Andreopoulos B."/>
            <person name="Lipzen A."/>
            <person name="Chen C."/>
            <person name="Yanf M."/>
            <person name="Daum C."/>
            <person name="Ng V."/>
            <person name="Clum A."/>
            <person name="Steindorff A."/>
            <person name="Ohm R."/>
            <person name="Martin F."/>
            <person name="Silar P."/>
            <person name="Natvig D."/>
            <person name="Lalanne C."/>
            <person name="Gautier V."/>
            <person name="Ament-velasquez S.L."/>
            <person name="Kruys A."/>
            <person name="Hutchinson M.I."/>
            <person name="Powell A.J."/>
            <person name="Barry K."/>
            <person name="Miller A.N."/>
            <person name="Grigoriev I.V."/>
            <person name="Debuchy R."/>
            <person name="Gladieux P."/>
            <person name="Thoren M.H."/>
            <person name="Johannesson H."/>
        </authorList>
    </citation>
    <scope>NUCLEOTIDE SEQUENCE</scope>
    <source>
        <strain evidence="17">CBS 232.78</strain>
    </source>
</reference>
<keyword evidence="10" id="KW-0961">Cell wall biogenesis/degradation</keyword>
<evidence type="ECO:0000256" key="13">
    <source>
        <dbReference type="ARBA" id="ARBA00038933"/>
    </source>
</evidence>
<keyword evidence="8" id="KW-0119">Carbohydrate metabolism</keyword>
<keyword evidence="6" id="KW-1015">Disulfide bond</keyword>
<keyword evidence="11" id="KW-0624">Polysaccharide degradation</keyword>
<dbReference type="GO" id="GO:0071555">
    <property type="term" value="P:cell wall organization"/>
    <property type="evidence" value="ECO:0007669"/>
    <property type="project" value="UniProtKB-KW"/>
</dbReference>
<gene>
    <name evidence="17" type="ORF">B0H63DRAFT_420646</name>
</gene>
<proteinExistence type="inferred from homology"/>
<dbReference type="Gene3D" id="2.160.20.10">
    <property type="entry name" value="Single-stranded right-handed beta-helix, Pectin lyase-like"/>
    <property type="match status" value="1"/>
</dbReference>
<evidence type="ECO:0000256" key="15">
    <source>
        <dbReference type="RuleBase" id="RU361169"/>
    </source>
</evidence>
<dbReference type="EMBL" id="JAULSW010000008">
    <property type="protein sequence ID" value="KAK3372145.1"/>
    <property type="molecule type" value="Genomic_DNA"/>
</dbReference>
<evidence type="ECO:0000256" key="4">
    <source>
        <dbReference type="ARBA" id="ARBA00022729"/>
    </source>
</evidence>
<evidence type="ECO:0000256" key="1">
    <source>
        <dbReference type="ARBA" id="ARBA00004613"/>
    </source>
</evidence>
<comment type="function">
    <text evidence="12">Specific in hydrolyzing the terminal glycosidic bond of polygalacturonic acid and oligogalacturonates.</text>
</comment>
<evidence type="ECO:0000256" key="7">
    <source>
        <dbReference type="ARBA" id="ARBA00023180"/>
    </source>
</evidence>
<dbReference type="PANTHER" id="PTHR31736">
    <property type="match status" value="1"/>
</dbReference>
<protein>
    <recommendedName>
        <fullName evidence="13">galacturonan 1,4-alpha-galacturonidase</fullName>
        <ecNumber evidence="13">3.2.1.67</ecNumber>
    </recommendedName>
</protein>
<evidence type="ECO:0000256" key="9">
    <source>
        <dbReference type="ARBA" id="ARBA00023295"/>
    </source>
</evidence>
<dbReference type="PANTHER" id="PTHR31736:SF12">
    <property type="entry name" value="EXO-POLYGALACTURONASE, PUTATIVE-RELATED"/>
    <property type="match status" value="1"/>
</dbReference>
<keyword evidence="5 15" id="KW-0378">Hydrolase</keyword>
<dbReference type="Pfam" id="PF00295">
    <property type="entry name" value="Glyco_hydro_28"/>
    <property type="match status" value="1"/>
</dbReference>
<dbReference type="AlphaFoldDB" id="A0AAE0K9K0"/>
<comment type="catalytic activity">
    <reaction evidence="14">
        <text>[(1-&gt;4)-alpha-D-galacturonosyl](n) + H2O = alpha-D-galacturonate + [(1-&gt;4)-alpha-D-galacturonosyl](n-1)</text>
        <dbReference type="Rhea" id="RHEA:14117"/>
        <dbReference type="Rhea" id="RHEA-COMP:14570"/>
        <dbReference type="Rhea" id="RHEA-COMP:14572"/>
        <dbReference type="ChEBI" id="CHEBI:15377"/>
        <dbReference type="ChEBI" id="CHEBI:58658"/>
        <dbReference type="ChEBI" id="CHEBI:140523"/>
        <dbReference type="EC" id="3.2.1.67"/>
    </reaction>
</comment>
<keyword evidence="3" id="KW-0964">Secreted</keyword>
<dbReference type="InterPro" id="IPR012334">
    <property type="entry name" value="Pectin_lyas_fold"/>
</dbReference>
<evidence type="ECO:0000256" key="6">
    <source>
        <dbReference type="ARBA" id="ARBA00023157"/>
    </source>
</evidence>
<name>A0AAE0K9K0_9PEZI</name>
<dbReference type="GO" id="GO:0004650">
    <property type="term" value="F:polygalacturonase activity"/>
    <property type="evidence" value="ECO:0007669"/>
    <property type="project" value="InterPro"/>
</dbReference>
<evidence type="ECO:0000256" key="11">
    <source>
        <dbReference type="ARBA" id="ARBA00023326"/>
    </source>
</evidence>
<evidence type="ECO:0000313" key="18">
    <source>
        <dbReference type="Proteomes" id="UP001285441"/>
    </source>
</evidence>
<dbReference type="GO" id="GO:0000272">
    <property type="term" value="P:polysaccharide catabolic process"/>
    <property type="evidence" value="ECO:0007669"/>
    <property type="project" value="UniProtKB-KW"/>
</dbReference>
<comment type="caution">
    <text evidence="17">The sequence shown here is derived from an EMBL/GenBank/DDBJ whole genome shotgun (WGS) entry which is preliminary data.</text>
</comment>
<comment type="subcellular location">
    <subcellularLocation>
        <location evidence="1">Secreted</location>
    </subcellularLocation>
</comment>
<dbReference type="EC" id="3.2.1.67" evidence="13"/>
<keyword evidence="4 16" id="KW-0732">Signal</keyword>
<evidence type="ECO:0000313" key="17">
    <source>
        <dbReference type="EMBL" id="KAK3372145.1"/>
    </source>
</evidence>
<evidence type="ECO:0000256" key="2">
    <source>
        <dbReference type="ARBA" id="ARBA00008834"/>
    </source>
</evidence>
<comment type="similarity">
    <text evidence="2 15">Belongs to the glycosyl hydrolase 28 family.</text>
</comment>
<accession>A0AAE0K9K0</accession>
<dbReference type="GO" id="GO:0047911">
    <property type="term" value="F:galacturan 1,4-alpha-galacturonidase activity"/>
    <property type="evidence" value="ECO:0007669"/>
    <property type="project" value="UniProtKB-EC"/>
</dbReference>
<evidence type="ECO:0000256" key="8">
    <source>
        <dbReference type="ARBA" id="ARBA00023277"/>
    </source>
</evidence>
<feature type="chain" id="PRO_5042149568" description="galacturonan 1,4-alpha-galacturonidase" evidence="16">
    <location>
        <begin position="20"/>
        <end position="437"/>
    </location>
</feature>
<evidence type="ECO:0000256" key="16">
    <source>
        <dbReference type="SAM" id="SignalP"/>
    </source>
</evidence>
<dbReference type="SUPFAM" id="SSF51126">
    <property type="entry name" value="Pectin lyase-like"/>
    <property type="match status" value="1"/>
</dbReference>
<dbReference type="Proteomes" id="UP001285441">
    <property type="component" value="Unassembled WGS sequence"/>
</dbReference>
<evidence type="ECO:0000256" key="10">
    <source>
        <dbReference type="ARBA" id="ARBA00023316"/>
    </source>
</evidence>
<keyword evidence="18" id="KW-1185">Reference proteome</keyword>
<sequence length="437" mass="47180">MSASKFLVLLASFTPLGWAASKPQLRSPLLPRAEPSKTCTIHPLGNGQDDVPQLLAAFSDCNNGGTVVFPQGETYNIATRLNPILYDVTIDWRGTWLLSDNLGYWRANSYPIAFQNHRGGFVVSGERIRIDGHGTGGINGNGNAWYNAEKGNTQPGRPMPLLFWNVSDVTVEHFSVKDSPLWALNIMNGTHLRFHDITCNSMALQAPYGTNWVQNTDGFNTMDAFNVELTNFYYQGGDDCVAIKPRSYNIFIQNVTCHGGNGIAIGSLGQYLEDSSVENVVIKDVHVQTYNDDMHNSAYIKTWIGELASQGSSYESAGQPRGGGWGSVSNLRFENFYIEGAAGGPTIDQNSGNNGSFAGTSNMDISNIMFKNFTGWINTSGSRTASLSCSKRKPCYNIVFEDVNLATSKNGAPAGARGSCNNVKPGGVTGLTGSGCS</sequence>
<evidence type="ECO:0000256" key="3">
    <source>
        <dbReference type="ARBA" id="ARBA00022525"/>
    </source>
</evidence>
<feature type="signal peptide" evidence="16">
    <location>
        <begin position="1"/>
        <end position="19"/>
    </location>
</feature>
<evidence type="ECO:0000256" key="5">
    <source>
        <dbReference type="ARBA" id="ARBA00022801"/>
    </source>
</evidence>
<reference evidence="17" key="1">
    <citation type="journal article" date="2023" name="Mol. Phylogenet. Evol.">
        <title>Genome-scale phylogeny and comparative genomics of the fungal order Sordariales.</title>
        <authorList>
            <person name="Hensen N."/>
            <person name="Bonometti L."/>
            <person name="Westerberg I."/>
            <person name="Brannstrom I.O."/>
            <person name="Guillou S."/>
            <person name="Cros-Aarteil S."/>
            <person name="Calhoun S."/>
            <person name="Haridas S."/>
            <person name="Kuo A."/>
            <person name="Mondo S."/>
            <person name="Pangilinan J."/>
            <person name="Riley R."/>
            <person name="LaButti K."/>
            <person name="Andreopoulos B."/>
            <person name="Lipzen A."/>
            <person name="Chen C."/>
            <person name="Yan M."/>
            <person name="Daum C."/>
            <person name="Ng V."/>
            <person name="Clum A."/>
            <person name="Steindorff A."/>
            <person name="Ohm R.A."/>
            <person name="Martin F."/>
            <person name="Silar P."/>
            <person name="Natvig D.O."/>
            <person name="Lalanne C."/>
            <person name="Gautier V."/>
            <person name="Ament-Velasquez S.L."/>
            <person name="Kruys A."/>
            <person name="Hutchinson M.I."/>
            <person name="Powell A.J."/>
            <person name="Barry K."/>
            <person name="Miller A.N."/>
            <person name="Grigoriev I.V."/>
            <person name="Debuchy R."/>
            <person name="Gladieux P."/>
            <person name="Hiltunen Thoren M."/>
            <person name="Johannesson H."/>
        </authorList>
    </citation>
    <scope>NUCLEOTIDE SEQUENCE</scope>
    <source>
        <strain evidence="17">CBS 232.78</strain>
    </source>
</reference>
<dbReference type="InterPro" id="IPR011050">
    <property type="entry name" value="Pectin_lyase_fold/virulence"/>
</dbReference>
<evidence type="ECO:0000256" key="12">
    <source>
        <dbReference type="ARBA" id="ARBA00037312"/>
    </source>
</evidence>
<keyword evidence="9 15" id="KW-0326">Glycosidase</keyword>
<keyword evidence="7" id="KW-0325">Glycoprotein</keyword>